<sequence length="111" mass="12721">MNECQIMDEDGVTQCACRTDDVLRLLADTRRRKFIAALESCEDGWIQVEPLLRQTIPAGKTSLEAWTREFCHVHLPMLEDHGLIDYDSEDGLIRRYHCELVSDVLAVIDSD</sequence>
<dbReference type="AlphaFoldDB" id="A0A1N7DJE2"/>
<feature type="domain" description="DUF7344" evidence="1">
    <location>
        <begin position="24"/>
        <end position="94"/>
    </location>
</feature>
<name>A0A1N7DJE2_9EURY</name>
<evidence type="ECO:0000313" key="2">
    <source>
        <dbReference type="EMBL" id="SIR75914.1"/>
    </source>
</evidence>
<protein>
    <recommendedName>
        <fullName evidence="1">DUF7344 domain-containing protein</fullName>
    </recommendedName>
</protein>
<dbReference type="Pfam" id="PF24035">
    <property type="entry name" value="DUF7344"/>
    <property type="match status" value="1"/>
</dbReference>
<dbReference type="OrthoDB" id="241828at2157"/>
<dbReference type="Proteomes" id="UP000185936">
    <property type="component" value="Unassembled WGS sequence"/>
</dbReference>
<evidence type="ECO:0000259" key="1">
    <source>
        <dbReference type="Pfam" id="PF24035"/>
    </source>
</evidence>
<accession>A0A1N7DJE2</accession>
<organism evidence="2 3">
    <name type="scientific">Natronorubrum thiooxidans</name>
    <dbReference type="NCBI Taxonomy" id="308853"/>
    <lineage>
        <taxon>Archaea</taxon>
        <taxon>Methanobacteriati</taxon>
        <taxon>Methanobacteriota</taxon>
        <taxon>Stenosarchaea group</taxon>
        <taxon>Halobacteria</taxon>
        <taxon>Halobacteriales</taxon>
        <taxon>Natrialbaceae</taxon>
        <taxon>Natronorubrum</taxon>
    </lineage>
</organism>
<evidence type="ECO:0000313" key="3">
    <source>
        <dbReference type="Proteomes" id="UP000185936"/>
    </source>
</evidence>
<proteinExistence type="predicted"/>
<dbReference type="RefSeq" id="WP_076607984.1">
    <property type="nucleotide sequence ID" value="NZ_FTNR01000002.1"/>
</dbReference>
<dbReference type="Gene3D" id="1.10.10.10">
    <property type="entry name" value="Winged helix-like DNA-binding domain superfamily/Winged helix DNA-binding domain"/>
    <property type="match status" value="1"/>
</dbReference>
<dbReference type="InterPro" id="IPR036388">
    <property type="entry name" value="WH-like_DNA-bd_sf"/>
</dbReference>
<dbReference type="InterPro" id="IPR055768">
    <property type="entry name" value="DUF7344"/>
</dbReference>
<dbReference type="EMBL" id="FTNR01000002">
    <property type="protein sequence ID" value="SIR75914.1"/>
    <property type="molecule type" value="Genomic_DNA"/>
</dbReference>
<keyword evidence="3" id="KW-1185">Reference proteome</keyword>
<reference evidence="3" key="1">
    <citation type="submission" date="2017-01" db="EMBL/GenBank/DDBJ databases">
        <authorList>
            <person name="Varghese N."/>
            <person name="Submissions S."/>
        </authorList>
    </citation>
    <scope>NUCLEOTIDE SEQUENCE [LARGE SCALE GENOMIC DNA]</scope>
    <source>
        <strain evidence="3">type strain: HArc-</strain>
    </source>
</reference>
<gene>
    <name evidence="2" type="ORF">SAMN05421752_102296</name>
</gene>